<evidence type="ECO:0000313" key="21">
    <source>
        <dbReference type="Proteomes" id="UP000463939"/>
    </source>
</evidence>
<evidence type="ECO:0000256" key="8">
    <source>
        <dbReference type="ARBA" id="ARBA00022748"/>
    </source>
</evidence>
<comment type="subcellular location">
    <subcellularLocation>
        <location evidence="1 18">Cell inner membrane</location>
        <topology evidence="1 18">Multi-pass membrane protein</topology>
    </subcellularLocation>
</comment>
<feature type="transmembrane region" description="Helical" evidence="18">
    <location>
        <begin position="470"/>
        <end position="492"/>
    </location>
</feature>
<dbReference type="AlphaFoldDB" id="A0A809RLN9"/>
<evidence type="ECO:0000256" key="13">
    <source>
        <dbReference type="ARBA" id="ARBA00023136"/>
    </source>
</evidence>
<feature type="disulfide bond" description="Redox-active" evidence="18">
    <location>
        <begin position="638"/>
        <end position="641"/>
    </location>
</feature>
<keyword evidence="10 18" id="KW-1133">Transmembrane helix</keyword>
<keyword evidence="12 18" id="KW-0520">NAD</keyword>
<dbReference type="InterPro" id="IPR022910">
    <property type="entry name" value="Thiol_diS_interchange_DbsD"/>
</dbReference>
<dbReference type="InterPro" id="IPR036249">
    <property type="entry name" value="Thioredoxin-like_sf"/>
</dbReference>
<dbReference type="Proteomes" id="UP000463939">
    <property type="component" value="Chromosome"/>
</dbReference>
<sequence precursor="true">MRIFFILLFLFMQTISAHADELLEPEQAFNFSAQLVGNSQIEIRYKIADGYYLYRNKFKFNLKGADAGTPIYPAGIIKKDPNFGSVEIYHDEVRIKLPFTRGSENTIKLTSTAQGCAEAGVCYTPIDSTKSFNLPVSTKPIANLATPAPITQAGTLSANDFLSPEQAFSVTMTLVSPTTITAHFKIAPQYYLYQNKIHFAIKSPTDVNISKTDFPVADIKQDPNFGQMKVYHRDFTVELTLSRALNGTESLQINSDYQGCSEKGICYPPQKHSDTLGTQLTTNTASNADTGDNSQITQALHSGRFWVVMVTFFGAGLLLAFTPCVFPMIPILSGIIAGQKQVTRLSGFLLSLAYVLGMAITYAAAGVAAALSGTLLSNALQNPIALFIGAAVFVGLAFSMFGFFELQLPSAVQSKFSDASNKVKGGNFVGVFIMGALSALIVGPCVAPPLAAALAYIAQTGNTTLGGWALFSLAIGMGVPLLLIGLSAGTLLPRAGGWMNAVKYFFGVLMLAIAIWLVSPLMPIWVQMLLWAGLLIIAATYLHVLDPLPANASGWMRLWKGFGAVLMLGGIALIVGMLAGGRELLQPLSVFRPGTAVAAESNNNAIKFDRIKNNADLDAKIKQSAGKVVMLDFYADWCVSCKEMEHNTFSDPRIISKLKDIVLLQADITANSADDDALRKRFAVFGPPAIILFDAQGKELREHIIGYQTPEQFSLTLDKHLNP</sequence>
<keyword evidence="4 18" id="KW-1003">Cell membrane</keyword>
<organism evidence="20 21">
    <name type="scientific">Sulfuriferula nivalis</name>
    <dbReference type="NCBI Taxonomy" id="2675298"/>
    <lineage>
        <taxon>Bacteria</taxon>
        <taxon>Pseudomonadati</taxon>
        <taxon>Pseudomonadota</taxon>
        <taxon>Betaproteobacteria</taxon>
        <taxon>Nitrosomonadales</taxon>
        <taxon>Sulfuricellaceae</taxon>
        <taxon>Sulfuriferula</taxon>
    </lineage>
</organism>
<evidence type="ECO:0000256" key="18">
    <source>
        <dbReference type="HAMAP-Rule" id="MF_00399"/>
    </source>
</evidence>
<name>A0A809RLN9_9PROT</name>
<evidence type="ECO:0000256" key="1">
    <source>
        <dbReference type="ARBA" id="ARBA00004429"/>
    </source>
</evidence>
<evidence type="ECO:0000256" key="14">
    <source>
        <dbReference type="ARBA" id="ARBA00023157"/>
    </source>
</evidence>
<comment type="function">
    <text evidence="18">Required to facilitate the formation of correct disulfide bonds in some periplasmic proteins and for the assembly of the periplasmic c-type cytochromes. Acts by transferring electrons from cytoplasmic thioredoxin to the periplasm. This transfer involves a cascade of disulfide bond formation and reduction steps.</text>
</comment>
<keyword evidence="7 18" id="KW-0732">Signal</keyword>
<comment type="catalytic activity">
    <reaction evidence="17 18">
        <text>[protein]-dithiol + NADP(+) = [protein]-disulfide + NADPH + H(+)</text>
        <dbReference type="Rhea" id="RHEA:18753"/>
        <dbReference type="Rhea" id="RHEA-COMP:10593"/>
        <dbReference type="Rhea" id="RHEA-COMP:10594"/>
        <dbReference type="ChEBI" id="CHEBI:15378"/>
        <dbReference type="ChEBI" id="CHEBI:29950"/>
        <dbReference type="ChEBI" id="CHEBI:50058"/>
        <dbReference type="ChEBI" id="CHEBI:57783"/>
        <dbReference type="ChEBI" id="CHEBI:58349"/>
        <dbReference type="EC" id="1.8.1.8"/>
    </reaction>
</comment>
<evidence type="ECO:0000256" key="4">
    <source>
        <dbReference type="ARBA" id="ARBA00022475"/>
    </source>
</evidence>
<accession>A0A809RLN9</accession>
<keyword evidence="13 18" id="KW-0472">Membrane</keyword>
<dbReference type="InterPro" id="IPR013766">
    <property type="entry name" value="Thioredoxin_domain"/>
</dbReference>
<dbReference type="InterPro" id="IPR017937">
    <property type="entry name" value="Thioredoxin_CS"/>
</dbReference>
<dbReference type="GO" id="GO:0005886">
    <property type="term" value="C:plasma membrane"/>
    <property type="evidence" value="ECO:0007669"/>
    <property type="project" value="UniProtKB-SubCell"/>
</dbReference>
<feature type="domain" description="Thioredoxin" evidence="19">
    <location>
        <begin position="588"/>
        <end position="722"/>
    </location>
</feature>
<evidence type="ECO:0000256" key="17">
    <source>
        <dbReference type="ARBA" id="ARBA00047804"/>
    </source>
</evidence>
<keyword evidence="15 18" id="KW-0676">Redox-active center</keyword>
<dbReference type="GO" id="GO:0017004">
    <property type="term" value="P:cytochrome complex assembly"/>
    <property type="evidence" value="ECO:0007669"/>
    <property type="project" value="UniProtKB-UniRule"/>
</dbReference>
<feature type="transmembrane region" description="Helical" evidence="18">
    <location>
        <begin position="348"/>
        <end position="372"/>
    </location>
</feature>
<evidence type="ECO:0000256" key="11">
    <source>
        <dbReference type="ARBA" id="ARBA00023002"/>
    </source>
</evidence>
<keyword evidence="14 18" id="KW-1015">Disulfide bond</keyword>
<dbReference type="KEGG" id="sniv:SFSGTM_31840"/>
<dbReference type="GO" id="GO:0047134">
    <property type="term" value="F:protein-disulfide reductase [NAD(P)H] activity"/>
    <property type="evidence" value="ECO:0007669"/>
    <property type="project" value="UniProtKB-UniRule"/>
</dbReference>
<feature type="transmembrane region" description="Helical" evidence="18">
    <location>
        <begin position="504"/>
        <end position="522"/>
    </location>
</feature>
<gene>
    <name evidence="18 20" type="primary">dsbD</name>
    <name evidence="20" type="ORF">SFSGTM_31840</name>
</gene>
<evidence type="ECO:0000259" key="19">
    <source>
        <dbReference type="PROSITE" id="PS51352"/>
    </source>
</evidence>
<dbReference type="NCBIfam" id="NF001419">
    <property type="entry name" value="PRK00293.1"/>
    <property type="match status" value="1"/>
</dbReference>
<keyword evidence="3 18" id="KW-0813">Transport</keyword>
<dbReference type="Pfam" id="PF02683">
    <property type="entry name" value="DsbD_TM"/>
    <property type="match status" value="1"/>
</dbReference>
<dbReference type="Gene3D" id="2.60.40.1250">
    <property type="entry name" value="Thiol:disulfide interchange protein DsbD, N-terminal domain"/>
    <property type="match status" value="2"/>
</dbReference>
<keyword evidence="11 18" id="KW-0560">Oxidoreductase</keyword>
<evidence type="ECO:0000256" key="15">
    <source>
        <dbReference type="ARBA" id="ARBA00023284"/>
    </source>
</evidence>
<comment type="catalytic activity">
    <reaction evidence="16 18">
        <text>[protein]-dithiol + NAD(+) = [protein]-disulfide + NADH + H(+)</text>
        <dbReference type="Rhea" id="RHEA:18749"/>
        <dbReference type="Rhea" id="RHEA-COMP:10593"/>
        <dbReference type="Rhea" id="RHEA-COMP:10594"/>
        <dbReference type="ChEBI" id="CHEBI:15378"/>
        <dbReference type="ChEBI" id="CHEBI:29950"/>
        <dbReference type="ChEBI" id="CHEBI:50058"/>
        <dbReference type="ChEBI" id="CHEBI:57540"/>
        <dbReference type="ChEBI" id="CHEBI:57945"/>
        <dbReference type="EC" id="1.8.1.8"/>
    </reaction>
</comment>
<keyword evidence="9 18" id="KW-0249">Electron transport</keyword>
<evidence type="ECO:0000256" key="9">
    <source>
        <dbReference type="ARBA" id="ARBA00022982"/>
    </source>
</evidence>
<dbReference type="CDD" id="cd02953">
    <property type="entry name" value="DsbDgamma"/>
    <property type="match status" value="1"/>
</dbReference>
<evidence type="ECO:0000256" key="7">
    <source>
        <dbReference type="ARBA" id="ARBA00022729"/>
    </source>
</evidence>
<keyword evidence="21" id="KW-1185">Reference proteome</keyword>
<feature type="signal peptide" evidence="18">
    <location>
        <begin position="1"/>
        <end position="19"/>
    </location>
</feature>
<feature type="chain" id="PRO_5033177639" description="Thiol:disulfide interchange protein DsbD" evidence="18">
    <location>
        <begin position="20"/>
        <end position="723"/>
    </location>
</feature>
<evidence type="ECO:0000256" key="3">
    <source>
        <dbReference type="ARBA" id="ARBA00022448"/>
    </source>
</evidence>
<dbReference type="InterPro" id="IPR003834">
    <property type="entry name" value="Cyt_c_assmbl_TM_dom"/>
</dbReference>
<evidence type="ECO:0000256" key="16">
    <source>
        <dbReference type="ARBA" id="ARBA00047388"/>
    </source>
</evidence>
<feature type="transmembrane region" description="Helical" evidence="18">
    <location>
        <begin position="558"/>
        <end position="579"/>
    </location>
</feature>
<dbReference type="Gene3D" id="3.40.30.10">
    <property type="entry name" value="Glutaredoxin"/>
    <property type="match status" value="1"/>
</dbReference>
<dbReference type="PANTHER" id="PTHR32234:SF0">
    <property type="entry name" value="THIOL:DISULFIDE INTERCHANGE PROTEIN DSBD"/>
    <property type="match status" value="1"/>
</dbReference>
<keyword evidence="5 18" id="KW-0997">Cell inner membrane</keyword>
<dbReference type="InterPro" id="IPR035671">
    <property type="entry name" value="DsbD_gamma"/>
</dbReference>
<proteinExistence type="inferred from homology"/>
<dbReference type="SUPFAM" id="SSF74863">
    <property type="entry name" value="Thiol:disulfide interchange protein DsbD, N-terminal domain (DsbD-alpha)"/>
    <property type="match status" value="2"/>
</dbReference>
<protein>
    <recommendedName>
        <fullName evidence="18">Thiol:disulfide interchange protein DsbD</fullName>
        <ecNumber evidence="18">1.8.1.8</ecNumber>
    </recommendedName>
    <alternativeName>
        <fullName evidence="18">Protein-disulfide reductase</fullName>
        <shortName evidence="18">Disulfide reductase</shortName>
    </alternativeName>
</protein>
<feature type="transmembrane region" description="Helical" evidence="18">
    <location>
        <begin position="305"/>
        <end position="336"/>
    </location>
</feature>
<dbReference type="GO" id="GO:0009055">
    <property type="term" value="F:electron transfer activity"/>
    <property type="evidence" value="ECO:0007669"/>
    <property type="project" value="UniProtKB-UniRule"/>
</dbReference>
<feature type="transmembrane region" description="Helical" evidence="18">
    <location>
        <begin position="528"/>
        <end position="546"/>
    </location>
</feature>
<dbReference type="Pfam" id="PF11412">
    <property type="entry name" value="DsbD_N"/>
    <property type="match status" value="2"/>
</dbReference>
<evidence type="ECO:0000256" key="5">
    <source>
        <dbReference type="ARBA" id="ARBA00022519"/>
    </source>
</evidence>
<evidence type="ECO:0000256" key="10">
    <source>
        <dbReference type="ARBA" id="ARBA00022989"/>
    </source>
</evidence>
<dbReference type="EMBL" id="AP021881">
    <property type="protein sequence ID" value="BBP02476.1"/>
    <property type="molecule type" value="Genomic_DNA"/>
</dbReference>
<keyword evidence="8 18" id="KW-0201">Cytochrome c-type biogenesis</keyword>
<dbReference type="PANTHER" id="PTHR32234">
    <property type="entry name" value="THIOL:DISULFIDE INTERCHANGE PROTEIN DSBD"/>
    <property type="match status" value="1"/>
</dbReference>
<dbReference type="InterPro" id="IPR036929">
    <property type="entry name" value="DsbDN_sf"/>
</dbReference>
<comment type="similarity">
    <text evidence="2 18">Belongs to the thioredoxin family. DsbD subfamily.</text>
</comment>
<dbReference type="InterPro" id="IPR012336">
    <property type="entry name" value="Thioredoxin-like_fold"/>
</dbReference>
<dbReference type="RefSeq" id="WP_162086103.1">
    <property type="nucleotide sequence ID" value="NZ_AP021881.1"/>
</dbReference>
<evidence type="ECO:0000313" key="20">
    <source>
        <dbReference type="EMBL" id="BBP02476.1"/>
    </source>
</evidence>
<keyword evidence="6 18" id="KW-0812">Transmembrane</keyword>
<evidence type="ECO:0000256" key="2">
    <source>
        <dbReference type="ARBA" id="ARBA00007241"/>
    </source>
</evidence>
<dbReference type="Pfam" id="PF13098">
    <property type="entry name" value="Thioredoxin_2"/>
    <property type="match status" value="1"/>
</dbReference>
<dbReference type="InterPro" id="IPR028250">
    <property type="entry name" value="DsbDN"/>
</dbReference>
<dbReference type="HAMAP" id="MF_00399">
    <property type="entry name" value="DbsD"/>
    <property type="match status" value="1"/>
</dbReference>
<dbReference type="GO" id="GO:0045454">
    <property type="term" value="P:cell redox homeostasis"/>
    <property type="evidence" value="ECO:0007669"/>
    <property type="project" value="TreeGrafter"/>
</dbReference>
<reference evidence="21" key="1">
    <citation type="submission" date="2019-11" db="EMBL/GenBank/DDBJ databases">
        <title>Isolation and characterization of a novel species in the genus Sulfuriferula.</title>
        <authorList>
            <person name="Mochizuki J."/>
            <person name="Kojima H."/>
            <person name="Fukui M."/>
        </authorList>
    </citation>
    <scope>NUCLEOTIDE SEQUENCE [LARGE SCALE GENOMIC DNA]</scope>
    <source>
        <strain evidence="21">SGTM</strain>
    </source>
</reference>
<dbReference type="PROSITE" id="PS51352">
    <property type="entry name" value="THIOREDOXIN_2"/>
    <property type="match status" value="1"/>
</dbReference>
<feature type="transmembrane region" description="Helical" evidence="18">
    <location>
        <begin position="384"/>
        <end position="404"/>
    </location>
</feature>
<evidence type="ECO:0000256" key="6">
    <source>
        <dbReference type="ARBA" id="ARBA00022692"/>
    </source>
</evidence>
<comment type="caution">
    <text evidence="18">Lacks conserved residue(s) required for the propagation of feature annotation.</text>
</comment>
<dbReference type="PROSITE" id="PS00194">
    <property type="entry name" value="THIOREDOXIN_1"/>
    <property type="match status" value="1"/>
</dbReference>
<evidence type="ECO:0000256" key="12">
    <source>
        <dbReference type="ARBA" id="ARBA00023027"/>
    </source>
</evidence>
<feature type="transmembrane region" description="Helical" evidence="18">
    <location>
        <begin position="425"/>
        <end position="458"/>
    </location>
</feature>
<feature type="disulfide bond" description="Redox-active" evidence="18">
    <location>
        <begin position="116"/>
        <end position="122"/>
    </location>
</feature>
<dbReference type="SUPFAM" id="SSF52833">
    <property type="entry name" value="Thioredoxin-like"/>
    <property type="match status" value="1"/>
</dbReference>
<dbReference type="EC" id="1.8.1.8" evidence="18"/>